<dbReference type="InterPro" id="IPR026444">
    <property type="entry name" value="Secre_tail"/>
</dbReference>
<evidence type="ECO:0000313" key="8">
    <source>
        <dbReference type="EMBL" id="MFC4269256.1"/>
    </source>
</evidence>
<evidence type="ECO:0000313" key="9">
    <source>
        <dbReference type="Proteomes" id="UP001595826"/>
    </source>
</evidence>
<feature type="domain" description="Secretion system C-terminal sorting" evidence="7">
    <location>
        <begin position="789"/>
        <end position="858"/>
    </location>
</feature>
<name>A0ABV8R9V5_9FLAO</name>
<dbReference type="InterPro" id="IPR022272">
    <property type="entry name" value="Lipocalin_CS"/>
</dbReference>
<keyword evidence="5" id="KW-0624">Polysaccharide degradation</keyword>
<evidence type="ECO:0000256" key="3">
    <source>
        <dbReference type="ARBA" id="ARBA00023277"/>
    </source>
</evidence>
<proteinExistence type="inferred from homology"/>
<evidence type="ECO:0000256" key="6">
    <source>
        <dbReference type="ARBA" id="ARBA00037986"/>
    </source>
</evidence>
<comment type="similarity">
    <text evidence="6">Belongs to the glycosyl hydrolase 74 family.</text>
</comment>
<dbReference type="PROSITE" id="PS00213">
    <property type="entry name" value="LIPOCALIN"/>
    <property type="match status" value="1"/>
</dbReference>
<organism evidence="8 9">
    <name type="scientific">Polaribacter marinivivus</name>
    <dbReference type="NCBI Taxonomy" id="1524260"/>
    <lineage>
        <taxon>Bacteria</taxon>
        <taxon>Pseudomonadati</taxon>
        <taxon>Bacteroidota</taxon>
        <taxon>Flavobacteriia</taxon>
        <taxon>Flavobacteriales</taxon>
        <taxon>Flavobacteriaceae</taxon>
    </lineage>
</organism>
<evidence type="ECO:0000256" key="2">
    <source>
        <dbReference type="ARBA" id="ARBA00022801"/>
    </source>
</evidence>
<dbReference type="InterPro" id="IPR052025">
    <property type="entry name" value="Xyloglucanase_GH74"/>
</dbReference>
<protein>
    <submittedName>
        <fullName evidence="8">T9SS type A sorting domain-containing protein</fullName>
    </submittedName>
</protein>
<keyword evidence="4" id="KW-0326">Glycosidase</keyword>
<comment type="caution">
    <text evidence="8">The sequence shown here is derived from an EMBL/GenBank/DDBJ whole genome shotgun (WGS) entry which is preliminary data.</text>
</comment>
<dbReference type="InterPro" id="IPR015943">
    <property type="entry name" value="WD40/YVTN_repeat-like_dom_sf"/>
</dbReference>
<dbReference type="PANTHER" id="PTHR43739:SF2">
    <property type="entry name" value="OLIGOXYLOGLUCAN-REDUCING END-SPECIFIC XYLOGLUCANASE-RELATED"/>
    <property type="match status" value="1"/>
</dbReference>
<keyword evidence="9" id="KW-1185">Reference proteome</keyword>
<evidence type="ECO:0000256" key="1">
    <source>
        <dbReference type="ARBA" id="ARBA00022729"/>
    </source>
</evidence>
<evidence type="ECO:0000256" key="5">
    <source>
        <dbReference type="ARBA" id="ARBA00023326"/>
    </source>
</evidence>
<dbReference type="Gene3D" id="2.130.10.10">
    <property type="entry name" value="YVTN repeat-like/Quinoprotein amine dehydrogenase"/>
    <property type="match status" value="4"/>
</dbReference>
<dbReference type="Proteomes" id="UP001595826">
    <property type="component" value="Unassembled WGS sequence"/>
</dbReference>
<evidence type="ECO:0000259" key="7">
    <source>
        <dbReference type="Pfam" id="PF18962"/>
    </source>
</evidence>
<dbReference type="EMBL" id="JBHSCY010000002">
    <property type="protein sequence ID" value="MFC4269256.1"/>
    <property type="molecule type" value="Genomic_DNA"/>
</dbReference>
<keyword evidence="3" id="KW-0119">Carbohydrate metabolism</keyword>
<keyword evidence="2" id="KW-0378">Hydrolase</keyword>
<keyword evidence="1" id="KW-0732">Signal</keyword>
<dbReference type="SUPFAM" id="SSF110296">
    <property type="entry name" value="Oligoxyloglucan reducing end-specific cellobiohydrolase"/>
    <property type="match status" value="2"/>
</dbReference>
<sequence length="862" mass="94584">MKFKTTLLFLFSFSVLFSQNNVKLDYIDEAAKGDLNYFEIVKKKKEEIKSYDLSKISNRKAIKQFNRWAYYWKDRVDELGNFPSANLGYFNADILDVNGKIKARDLQYQKSKFNTESWLNVGPQKLPEANGYSSRPQMGRLNTLLRIKHPTDRNQDILFVGAPNGGVWKSTDGGTSWSPKLDFLAGIGVSDIKTTPDATFANYTTKPIYVSTGDYDGRQANSIGVLKSTDGGETFVSTGLSYGLNQQQLLGDLHVIDENNVFVAGKFAVMRTTDGGATWIDSYVPNYNSPIGRGFGRMAVKGTEIMVSGYFELAYTNDYNLGIWTTIELENSSNNRQAVTVGEDGSFYVQNKDGQVKKFNSTTQQISNLGSPVPGYNPQGGFNQALLVKNDMIISGAVNGSSSVNNGANWYKSLNGYWENNSSDGSNIHPDIHGIGPLDNDYEFWSVNDGGLIYIDYGNSPSTQRPTITYKSEDVIVTQSYSVAINPSANDDAYVIANQDNDTYSKVNGTWYSVAMGDGIQSAINYNNSNIRYTGNQNGFFVQTDTGFEGQLQGNGKRVTIPGVSFYYPLEINTVNPNILYAGGDEVYKIEDDFVLFMTSLNSGAGNVGEDSAITDIATHGNSIFVAGVNGLRFSSDGGTNWVTKNFNSGTINSVDFDGTNNDILYVSVSGYNAGSKIYKSSDGGTSFSNISGDLPNVVIKEILLKQNEASEILFAATEIGVYYSINGGVNWTRLGSGLPNVDVRDIDIHYTNDKLVAATFGRGLWEISIKNSTLSSDSFNEDKDLLSIFPNPTTNGILNINIKNANDYNYSIYNVVGGVVKSGKLDSSSTIDVSNLAKNIYILRVFNSKENYSTKFIKANN</sequence>
<dbReference type="PANTHER" id="PTHR43739">
    <property type="entry name" value="XYLOGLUCANASE (EUROFUNG)"/>
    <property type="match status" value="1"/>
</dbReference>
<accession>A0ABV8R9V5</accession>
<evidence type="ECO:0000256" key="4">
    <source>
        <dbReference type="ARBA" id="ARBA00023295"/>
    </source>
</evidence>
<reference evidence="9" key="1">
    <citation type="journal article" date="2019" name="Int. J. Syst. Evol. Microbiol.">
        <title>The Global Catalogue of Microorganisms (GCM) 10K type strain sequencing project: providing services to taxonomists for standard genome sequencing and annotation.</title>
        <authorList>
            <consortium name="The Broad Institute Genomics Platform"/>
            <consortium name="The Broad Institute Genome Sequencing Center for Infectious Disease"/>
            <person name="Wu L."/>
            <person name="Ma J."/>
        </authorList>
    </citation>
    <scope>NUCLEOTIDE SEQUENCE [LARGE SCALE GENOMIC DNA]</scope>
    <source>
        <strain evidence="9">CECT 8655</strain>
    </source>
</reference>
<dbReference type="NCBIfam" id="TIGR04183">
    <property type="entry name" value="Por_Secre_tail"/>
    <property type="match status" value="1"/>
</dbReference>
<gene>
    <name evidence="8" type="ORF">ACFOWD_10090</name>
</gene>
<dbReference type="Pfam" id="PF18962">
    <property type="entry name" value="Por_Secre_tail"/>
    <property type="match status" value="1"/>
</dbReference>
<dbReference type="RefSeq" id="WP_377410256.1">
    <property type="nucleotide sequence ID" value="NZ_JBHSCY010000002.1"/>
</dbReference>